<evidence type="ECO:0000313" key="2">
    <source>
        <dbReference type="Proteomes" id="UP000019849"/>
    </source>
</evidence>
<accession>A0A011UUN0</accession>
<dbReference type="eggNOG" id="COG5321">
    <property type="taxonomic scope" value="Bacteria"/>
</dbReference>
<dbReference type="AlphaFoldDB" id="A0A011UUN0"/>
<gene>
    <name evidence="1" type="ORF">BG36_20945</name>
</gene>
<comment type="caution">
    <text evidence="1">The sequence shown here is derived from an EMBL/GenBank/DDBJ whole genome shotgun (WGS) entry which is preliminary data.</text>
</comment>
<reference evidence="1 2" key="1">
    <citation type="submission" date="2014-02" db="EMBL/GenBank/DDBJ databases">
        <title>Aquamicrobium defluvii Genome sequencing.</title>
        <authorList>
            <person name="Wang X."/>
        </authorList>
    </citation>
    <scope>NUCLEOTIDE SEQUENCE [LARGE SCALE GENOMIC DNA]</scope>
    <source>
        <strain evidence="1 2">W13Z1</strain>
    </source>
</reference>
<evidence type="ECO:0000313" key="1">
    <source>
        <dbReference type="EMBL" id="EXL09588.1"/>
    </source>
</evidence>
<dbReference type="Proteomes" id="UP000019849">
    <property type="component" value="Unassembled WGS sequence"/>
</dbReference>
<organism evidence="1 2">
    <name type="scientific">Aquamicrobium defluvii</name>
    <dbReference type="NCBI Taxonomy" id="69279"/>
    <lineage>
        <taxon>Bacteria</taxon>
        <taxon>Pseudomonadati</taxon>
        <taxon>Pseudomonadota</taxon>
        <taxon>Alphaproteobacteria</taxon>
        <taxon>Hyphomicrobiales</taxon>
        <taxon>Phyllobacteriaceae</taxon>
        <taxon>Aquamicrobium</taxon>
    </lineage>
</organism>
<sequence length="282" mass="31695">MTWEHDALAADLKAHLSANTRERLIWCDMQLGPAGSPRPDVYVLPKSYSKFTPTAYEIKISRSDFQADVNAGKWQKYYAFASAVIFAVPDGLIKTTELPGGAGLIVRKANVWRLAKAPKVNALDNLPREAWMKLVMDGLSRLDAARPALNTYVMRERAYKAALGDEIAKLAANREHAKWRIQNEIDQHEKRLEAIRQGNETARRHADERNQIAAREYDRLCDMLDLPRGTPTWRIPEEIEQRVKALDADQRVRDLVQVIDAAQNSLAAAKLRVAASAKSEAA</sequence>
<proteinExistence type="predicted"/>
<dbReference type="HOGENOM" id="CLU_972090_0_0_5"/>
<dbReference type="RefSeq" id="WP_035024431.1">
    <property type="nucleotide sequence ID" value="NZ_KK073880.1"/>
</dbReference>
<evidence type="ECO:0008006" key="3">
    <source>
        <dbReference type="Google" id="ProtNLM"/>
    </source>
</evidence>
<name>A0A011UUN0_9HYPH</name>
<protein>
    <recommendedName>
        <fullName evidence="3">MmcB family DNA repair protein</fullName>
    </recommendedName>
</protein>
<dbReference type="PATRIC" id="fig|69279.3.peg.1125"/>
<dbReference type="EMBL" id="JENY01000006">
    <property type="protein sequence ID" value="EXL09588.1"/>
    <property type="molecule type" value="Genomic_DNA"/>
</dbReference>